<evidence type="ECO:0000313" key="1">
    <source>
        <dbReference type="EMBL" id="VDP47965.1"/>
    </source>
</evidence>
<dbReference type="AlphaFoldDB" id="A0A183N5P0"/>
<dbReference type="Proteomes" id="UP000277204">
    <property type="component" value="Unassembled WGS sequence"/>
</dbReference>
<protein>
    <submittedName>
        <fullName evidence="1">Uncharacterized protein</fullName>
    </submittedName>
</protein>
<organism evidence="1 2">
    <name type="scientific">Schistosoma margrebowiei</name>
    <dbReference type="NCBI Taxonomy" id="48269"/>
    <lineage>
        <taxon>Eukaryota</taxon>
        <taxon>Metazoa</taxon>
        <taxon>Spiralia</taxon>
        <taxon>Lophotrochozoa</taxon>
        <taxon>Platyhelminthes</taxon>
        <taxon>Trematoda</taxon>
        <taxon>Digenea</taxon>
        <taxon>Strigeidida</taxon>
        <taxon>Schistosomatoidea</taxon>
        <taxon>Schistosomatidae</taxon>
        <taxon>Schistosoma</taxon>
    </lineage>
</organism>
<dbReference type="EMBL" id="UZAI01019827">
    <property type="protein sequence ID" value="VDP47965.1"/>
    <property type="molecule type" value="Genomic_DNA"/>
</dbReference>
<proteinExistence type="predicted"/>
<name>A0A183N5P0_9TREM</name>
<sequence>MQNISSAVIDLSKNVKLLLAKFSERENPHQLDRGLSSHQFPLSSEEELQMLDTDLHQQEIRDRFMAMVTRLMDDDPKTSMLYVLSYLMTPEVASNFTPLGTSSKRALQKCRFYGCIRSNLYLLFILQLH</sequence>
<dbReference type="Pfam" id="PF16064">
    <property type="entry name" value="DUF4806"/>
    <property type="match status" value="1"/>
</dbReference>
<accession>A0A183N5P0</accession>
<dbReference type="InterPro" id="IPR032071">
    <property type="entry name" value="DUF4806"/>
</dbReference>
<evidence type="ECO:0000313" key="2">
    <source>
        <dbReference type="Proteomes" id="UP000277204"/>
    </source>
</evidence>
<keyword evidence="2" id="KW-1185">Reference proteome</keyword>
<gene>
    <name evidence="1" type="ORF">SMRZ_LOCUS23615</name>
</gene>
<reference evidence="1 2" key="1">
    <citation type="submission" date="2018-11" db="EMBL/GenBank/DDBJ databases">
        <authorList>
            <consortium name="Pathogen Informatics"/>
        </authorList>
    </citation>
    <scope>NUCLEOTIDE SEQUENCE [LARGE SCALE GENOMIC DNA]</scope>
    <source>
        <strain evidence="1 2">Zambia</strain>
    </source>
</reference>